<evidence type="ECO:0000313" key="1">
    <source>
        <dbReference type="EMBL" id="QBN20652.1"/>
    </source>
</evidence>
<protein>
    <submittedName>
        <fullName evidence="1">Uncharacterized protein</fullName>
    </submittedName>
</protein>
<gene>
    <name evidence="1" type="ORF">E1750_13440</name>
</gene>
<dbReference type="OrthoDB" id="1366221at2"/>
<organism evidence="1 2">
    <name type="scientific">Flavobacterium nackdongense</name>
    <dbReference type="NCBI Taxonomy" id="2547394"/>
    <lineage>
        <taxon>Bacteria</taxon>
        <taxon>Pseudomonadati</taxon>
        <taxon>Bacteroidota</taxon>
        <taxon>Flavobacteriia</taxon>
        <taxon>Flavobacteriales</taxon>
        <taxon>Flavobacteriaceae</taxon>
        <taxon>Flavobacterium</taxon>
    </lineage>
</organism>
<dbReference type="AlphaFoldDB" id="A0A4V1AH84"/>
<reference evidence="2" key="1">
    <citation type="submission" date="2019-03" db="EMBL/GenBank/DDBJ databases">
        <title>Flavobacterium sp.</title>
        <authorList>
            <person name="Kim H."/>
        </authorList>
    </citation>
    <scope>NUCLEOTIDE SEQUENCE [LARGE SCALE GENOMIC DNA]</scope>
    <source>
        <strain evidence="2">GS13</strain>
    </source>
</reference>
<name>A0A4V1AH84_9FLAO</name>
<proteinExistence type="predicted"/>
<dbReference type="EMBL" id="CP037933">
    <property type="protein sequence ID" value="QBN20652.1"/>
    <property type="molecule type" value="Genomic_DNA"/>
</dbReference>
<sequence>MYVVTWNNRLLRLKCPFRVEVITNVGLLLKGEIVLVTEIRVTREIKTVYIIEMNAYYYYHFDILI</sequence>
<accession>A0A4V1AH84</accession>
<keyword evidence="2" id="KW-1185">Reference proteome</keyword>
<evidence type="ECO:0000313" key="2">
    <source>
        <dbReference type="Proteomes" id="UP000291124"/>
    </source>
</evidence>
<dbReference type="Proteomes" id="UP000291124">
    <property type="component" value="Chromosome"/>
</dbReference>
<dbReference type="KEGG" id="fnk:E1750_13440"/>